<name>A0ABY9EVE6_9PSED</name>
<gene>
    <name evidence="2" type="ORF">PSH97_24725</name>
</gene>
<proteinExistence type="predicted"/>
<protein>
    <submittedName>
        <fullName evidence="2">Uncharacterized protein</fullName>
    </submittedName>
</protein>
<evidence type="ECO:0000256" key="1">
    <source>
        <dbReference type="SAM" id="MobiDB-lite"/>
    </source>
</evidence>
<dbReference type="RefSeq" id="WP_305447064.1">
    <property type="nucleotide sequence ID" value="NZ_CP117453.1"/>
</dbReference>
<reference evidence="2 3" key="1">
    <citation type="submission" date="2023-02" db="EMBL/GenBank/DDBJ databases">
        <title>Evolution of Hrp T3SS in non-pathogenic Pseudomonas fluorescens.</title>
        <authorList>
            <person name="Liao K."/>
            <person name="Wei H."/>
            <person name="Gu Y."/>
        </authorList>
    </citation>
    <scope>NUCLEOTIDE SEQUENCE [LARGE SCALE GENOMIC DNA]</scope>
    <source>
        <strain evidence="2 3">FP1935</strain>
    </source>
</reference>
<keyword evidence="3" id="KW-1185">Reference proteome</keyword>
<dbReference type="Proteomes" id="UP001239418">
    <property type="component" value="Chromosome"/>
</dbReference>
<feature type="region of interest" description="Disordered" evidence="1">
    <location>
        <begin position="98"/>
        <end position="121"/>
    </location>
</feature>
<organism evidence="2 3">
    <name type="scientific">Pseudomonas cucumis</name>
    <dbReference type="NCBI Taxonomy" id="2954082"/>
    <lineage>
        <taxon>Bacteria</taxon>
        <taxon>Pseudomonadati</taxon>
        <taxon>Pseudomonadota</taxon>
        <taxon>Gammaproteobacteria</taxon>
        <taxon>Pseudomonadales</taxon>
        <taxon>Pseudomonadaceae</taxon>
        <taxon>Pseudomonas</taxon>
    </lineage>
</organism>
<feature type="compositionally biased region" description="Basic and acidic residues" evidence="1">
    <location>
        <begin position="106"/>
        <end position="115"/>
    </location>
</feature>
<sequence length="121" mass="13747">MSMKTNGLTLKSFYADAQVWSSQDGKPLYWIDDISLAVNGSEILEDSLIQSLHDNDEVQILNGVIYSYADLGEVATLVEYFESWQQNRESIHRPPFTCETPPGSEIDCHQADPGRLKRRVR</sequence>
<dbReference type="EMBL" id="CP117454">
    <property type="protein sequence ID" value="WLG84250.1"/>
    <property type="molecule type" value="Genomic_DNA"/>
</dbReference>
<evidence type="ECO:0000313" key="3">
    <source>
        <dbReference type="Proteomes" id="UP001239418"/>
    </source>
</evidence>
<evidence type="ECO:0000313" key="2">
    <source>
        <dbReference type="EMBL" id="WLG84250.1"/>
    </source>
</evidence>
<accession>A0ABY9EVE6</accession>